<dbReference type="InterPro" id="IPR002577">
    <property type="entry name" value="HTH_HxlR"/>
</dbReference>
<dbReference type="GO" id="GO:0003677">
    <property type="term" value="F:DNA binding"/>
    <property type="evidence" value="ECO:0007669"/>
    <property type="project" value="UniProtKB-KW"/>
</dbReference>
<evidence type="ECO:0000256" key="1">
    <source>
        <dbReference type="ARBA" id="ARBA00023015"/>
    </source>
</evidence>
<dbReference type="InterPro" id="IPR036388">
    <property type="entry name" value="WH-like_DNA-bd_sf"/>
</dbReference>
<evidence type="ECO:0000256" key="2">
    <source>
        <dbReference type="ARBA" id="ARBA00023125"/>
    </source>
</evidence>
<keyword evidence="3" id="KW-0804">Transcription</keyword>
<keyword evidence="2" id="KW-0238">DNA-binding</keyword>
<gene>
    <name evidence="5" type="ORF">DXN04_12290</name>
</gene>
<reference evidence="5 6" key="1">
    <citation type="submission" date="2018-08" db="EMBL/GenBank/DDBJ databases">
        <title>Chitinophaga sp. K20C18050901, a novel bacterium isolated from forest soil.</title>
        <authorList>
            <person name="Wang C."/>
        </authorList>
    </citation>
    <scope>NUCLEOTIDE SEQUENCE [LARGE SCALE GENOMIC DNA]</scope>
    <source>
        <strain evidence="5 6">K20C18050901</strain>
    </source>
</reference>
<comment type="caution">
    <text evidence="5">The sequence shown here is derived from an EMBL/GenBank/DDBJ whole genome shotgun (WGS) entry which is preliminary data.</text>
</comment>
<protein>
    <submittedName>
        <fullName evidence="5">Transcriptional regulator</fullName>
    </submittedName>
</protein>
<evidence type="ECO:0000313" key="6">
    <source>
        <dbReference type="Proteomes" id="UP000261174"/>
    </source>
</evidence>
<keyword evidence="1" id="KW-0805">Transcription regulation</keyword>
<keyword evidence="6" id="KW-1185">Reference proteome</keyword>
<dbReference type="PANTHER" id="PTHR33204:SF39">
    <property type="entry name" value="TRANSCRIPTIONAL REGULATORY PROTEIN"/>
    <property type="match status" value="1"/>
</dbReference>
<dbReference type="Proteomes" id="UP000261174">
    <property type="component" value="Unassembled WGS sequence"/>
</dbReference>
<organism evidence="5 6">
    <name type="scientific">Chitinophaga silvisoli</name>
    <dbReference type="NCBI Taxonomy" id="2291814"/>
    <lineage>
        <taxon>Bacteria</taxon>
        <taxon>Pseudomonadati</taxon>
        <taxon>Bacteroidota</taxon>
        <taxon>Chitinophagia</taxon>
        <taxon>Chitinophagales</taxon>
        <taxon>Chitinophagaceae</taxon>
        <taxon>Chitinophaga</taxon>
    </lineage>
</organism>
<name>A0A3E1P1L1_9BACT</name>
<dbReference type="PANTHER" id="PTHR33204">
    <property type="entry name" value="TRANSCRIPTIONAL REGULATOR, MARR FAMILY"/>
    <property type="match status" value="1"/>
</dbReference>
<dbReference type="RefSeq" id="WP_116853657.1">
    <property type="nucleotide sequence ID" value="NZ_QTJV01000004.1"/>
</dbReference>
<dbReference type="AlphaFoldDB" id="A0A3E1P1L1"/>
<evidence type="ECO:0000313" key="5">
    <source>
        <dbReference type="EMBL" id="RFM34067.1"/>
    </source>
</evidence>
<dbReference type="InterPro" id="IPR036390">
    <property type="entry name" value="WH_DNA-bd_sf"/>
</dbReference>
<feature type="domain" description="HTH hxlR-type" evidence="4">
    <location>
        <begin position="15"/>
        <end position="120"/>
    </location>
</feature>
<evidence type="ECO:0000256" key="3">
    <source>
        <dbReference type="ARBA" id="ARBA00023163"/>
    </source>
</evidence>
<dbReference type="PROSITE" id="PS51118">
    <property type="entry name" value="HTH_HXLR"/>
    <property type="match status" value="1"/>
</dbReference>
<dbReference type="Gene3D" id="1.10.10.10">
    <property type="entry name" value="Winged helix-like DNA-binding domain superfamily/Winged helix DNA-binding domain"/>
    <property type="match status" value="1"/>
</dbReference>
<dbReference type="SUPFAM" id="SSF46785">
    <property type="entry name" value="Winged helix' DNA-binding domain"/>
    <property type="match status" value="1"/>
</dbReference>
<dbReference type="EMBL" id="QTJV01000004">
    <property type="protein sequence ID" value="RFM34067.1"/>
    <property type="molecule type" value="Genomic_DNA"/>
</dbReference>
<evidence type="ECO:0000259" key="4">
    <source>
        <dbReference type="PROSITE" id="PS51118"/>
    </source>
</evidence>
<proteinExistence type="predicted"/>
<accession>A0A3E1P1L1</accession>
<dbReference type="Pfam" id="PF01638">
    <property type="entry name" value="HxlR"/>
    <property type="match status" value="1"/>
</dbReference>
<dbReference type="OrthoDB" id="7678715at2"/>
<sequence>MNTEKIFTITDLAKCYNKSERSIRIVLERIGEKWSMIVLLLLDEHGTVRFHEFDNMIDGISQKVLSNTLKALEADGLIHRKVYPVVPPKVEYTLTDLGRGLVTPVRALVDWACKHSLDIVESRKSLIKQA</sequence>